<name>A0A0E0KMF6_ORYPU</name>
<protein>
    <submittedName>
        <fullName evidence="3">Uncharacterized protein</fullName>
    </submittedName>
</protein>
<sequence>MPGVSDSSKGGKVKPESATDRASWSMATRLLDEKNKQANKLQVGGFKDQIEGLNKHVKGLEMEVKHLKEYKQDKQTRYTELENKYCDLNVKYRDLEKKYKALVEAKNKNNYCPQRIAVCPSGHQYYYH</sequence>
<organism evidence="3">
    <name type="scientific">Oryza punctata</name>
    <name type="common">Red rice</name>
    <dbReference type="NCBI Taxonomy" id="4537"/>
    <lineage>
        <taxon>Eukaryota</taxon>
        <taxon>Viridiplantae</taxon>
        <taxon>Streptophyta</taxon>
        <taxon>Embryophyta</taxon>
        <taxon>Tracheophyta</taxon>
        <taxon>Spermatophyta</taxon>
        <taxon>Magnoliopsida</taxon>
        <taxon>Liliopsida</taxon>
        <taxon>Poales</taxon>
        <taxon>Poaceae</taxon>
        <taxon>BOP clade</taxon>
        <taxon>Oryzoideae</taxon>
        <taxon>Oryzeae</taxon>
        <taxon>Oryzinae</taxon>
        <taxon>Oryza</taxon>
    </lineage>
</organism>
<proteinExistence type="predicted"/>
<feature type="coiled-coil region" evidence="1">
    <location>
        <begin position="50"/>
        <end position="84"/>
    </location>
</feature>
<dbReference type="AlphaFoldDB" id="A0A0E0KMF6"/>
<evidence type="ECO:0000313" key="4">
    <source>
        <dbReference type="Proteomes" id="UP000026962"/>
    </source>
</evidence>
<dbReference type="HOGENOM" id="CLU_1963167_0_0_1"/>
<evidence type="ECO:0000256" key="2">
    <source>
        <dbReference type="SAM" id="MobiDB-lite"/>
    </source>
</evidence>
<dbReference type="Proteomes" id="UP000026962">
    <property type="component" value="Chromosome 4"/>
</dbReference>
<keyword evidence="1" id="KW-0175">Coiled coil</keyword>
<evidence type="ECO:0000256" key="1">
    <source>
        <dbReference type="SAM" id="Coils"/>
    </source>
</evidence>
<dbReference type="Gramene" id="OPUNC04G01510.1">
    <property type="protein sequence ID" value="OPUNC04G01510.1"/>
    <property type="gene ID" value="OPUNC04G01510"/>
</dbReference>
<keyword evidence="4" id="KW-1185">Reference proteome</keyword>
<accession>A0A0E0KMF6</accession>
<evidence type="ECO:0000313" key="3">
    <source>
        <dbReference type="EnsemblPlants" id="OPUNC04G01510.1"/>
    </source>
</evidence>
<feature type="region of interest" description="Disordered" evidence="2">
    <location>
        <begin position="1"/>
        <end position="24"/>
    </location>
</feature>
<reference evidence="3" key="2">
    <citation type="submission" date="2018-05" db="EMBL/GenBank/DDBJ databases">
        <title>OpunRS2 (Oryza punctata Reference Sequence Version 2).</title>
        <authorList>
            <person name="Zhang J."/>
            <person name="Kudrna D."/>
            <person name="Lee S."/>
            <person name="Talag J."/>
            <person name="Welchert J."/>
            <person name="Wing R.A."/>
        </authorList>
    </citation>
    <scope>NUCLEOTIDE SEQUENCE [LARGE SCALE GENOMIC DNA]</scope>
</reference>
<reference evidence="3" key="1">
    <citation type="submission" date="2015-04" db="UniProtKB">
        <authorList>
            <consortium name="EnsemblPlants"/>
        </authorList>
    </citation>
    <scope>IDENTIFICATION</scope>
</reference>
<dbReference type="EnsemblPlants" id="OPUNC04G01510.1">
    <property type="protein sequence ID" value="OPUNC04G01510.1"/>
    <property type="gene ID" value="OPUNC04G01510"/>
</dbReference>